<evidence type="ECO:0000259" key="2">
    <source>
        <dbReference type="PROSITE" id="PS50174"/>
    </source>
</evidence>
<reference evidence="4 5" key="1">
    <citation type="journal article" date="2023" name="Insect Mol. Biol.">
        <title>Genome sequencing provides insights into the evolution of gene families encoding plant cell wall-degrading enzymes in longhorned beetles.</title>
        <authorList>
            <person name="Shin N.R."/>
            <person name="Okamura Y."/>
            <person name="Kirsch R."/>
            <person name="Pauchet Y."/>
        </authorList>
    </citation>
    <scope>NUCLEOTIDE SEQUENCE [LARGE SCALE GENOMIC DNA]</scope>
    <source>
        <strain evidence="4">EAD_L_NR</strain>
    </source>
</reference>
<dbReference type="EC" id="2.1.1.57" evidence="1"/>
<keyword evidence="1" id="KW-0808">Transferase</keyword>
<dbReference type="Gene3D" id="3.40.50.12760">
    <property type="match status" value="1"/>
</dbReference>
<protein>
    <recommendedName>
        <fullName evidence="1">Cap-specific mRNA (nucleoside-2'-O-)-methyltransferase 1</fullName>
        <ecNumber evidence="1">2.1.1.57</ecNumber>
    </recommendedName>
    <alternativeName>
        <fullName evidence="1">Cap1 2'O-ribose methyltransferase 1</fullName>
    </alternativeName>
</protein>
<dbReference type="AlphaFoldDB" id="A0AAV8W0G1"/>
<dbReference type="GO" id="GO:0005634">
    <property type="term" value="C:nucleus"/>
    <property type="evidence" value="ECO:0007669"/>
    <property type="project" value="UniProtKB-SubCell"/>
</dbReference>
<keyword evidence="1" id="KW-0949">S-adenosyl-L-methionine</keyword>
<dbReference type="PANTHER" id="PTHR16121">
    <property type="entry name" value="CAP-SPECIFIC MRNA (NUCLEOSIDE-2'-O-)-METHYLTRANSFERASE 1-RELATED"/>
    <property type="match status" value="1"/>
</dbReference>
<name>A0AAV8W0G1_9CUCU</name>
<dbReference type="InterPro" id="IPR002877">
    <property type="entry name" value="RNA_MeTrfase_FtsJ_dom"/>
</dbReference>
<dbReference type="InterPro" id="IPR025816">
    <property type="entry name" value="RrmJ-type_MeTrfase"/>
</dbReference>
<comment type="caution">
    <text evidence="4">The sequence shown here is derived from an EMBL/GenBank/DDBJ whole genome shotgun (WGS) entry which is preliminary data.</text>
</comment>
<keyword evidence="1" id="KW-0539">Nucleus</keyword>
<dbReference type="PANTHER" id="PTHR16121:SF0">
    <property type="entry name" value="CAP-SPECIFIC MRNA (NUCLEOSIDE-2'-O-)-METHYLTRANSFERASE 1"/>
    <property type="match status" value="1"/>
</dbReference>
<dbReference type="EMBL" id="JANEYG010000016">
    <property type="protein sequence ID" value="KAJ8919707.1"/>
    <property type="molecule type" value="Genomic_DNA"/>
</dbReference>
<gene>
    <name evidence="4" type="ORF">NQ315_006235</name>
</gene>
<dbReference type="GO" id="GO:0004483">
    <property type="term" value="F:methyltransferase cap1 activity"/>
    <property type="evidence" value="ECO:0007669"/>
    <property type="project" value="UniProtKB-UniRule"/>
</dbReference>
<comment type="subcellular location">
    <subcellularLocation>
        <location evidence="1">Nucleus</location>
    </subcellularLocation>
</comment>
<dbReference type="InterPro" id="IPR050851">
    <property type="entry name" value="mRNA_Cap_2O-Ribose_MeTrfase"/>
</dbReference>
<dbReference type="Gene3D" id="3.30.470.30">
    <property type="entry name" value="DNA ligase/mRNA capping enzyme"/>
    <property type="match status" value="1"/>
</dbReference>
<proteinExistence type="predicted"/>
<keyword evidence="1" id="KW-0489">Methyltransferase</keyword>
<feature type="domain" description="G-patch" evidence="2">
    <location>
        <begin position="44"/>
        <end position="90"/>
    </location>
</feature>
<feature type="domain" description="RrmJ-type SAM-dependent 2'-O-MTase" evidence="3">
    <location>
        <begin position="191"/>
        <end position="403"/>
    </location>
</feature>
<dbReference type="GO" id="GO:0032259">
    <property type="term" value="P:methylation"/>
    <property type="evidence" value="ECO:0007669"/>
    <property type="project" value="UniProtKB-KW"/>
</dbReference>
<evidence type="ECO:0000256" key="1">
    <source>
        <dbReference type="RuleBase" id="RU368012"/>
    </source>
</evidence>
<keyword evidence="1" id="KW-0506">mRNA capping</keyword>
<dbReference type="GO" id="GO:0003676">
    <property type="term" value="F:nucleic acid binding"/>
    <property type="evidence" value="ECO:0007669"/>
    <property type="project" value="UniProtKB-UniRule"/>
</dbReference>
<dbReference type="Proteomes" id="UP001159042">
    <property type="component" value="Unassembled WGS sequence"/>
</dbReference>
<dbReference type="GO" id="GO:0005737">
    <property type="term" value="C:cytoplasm"/>
    <property type="evidence" value="ECO:0007669"/>
    <property type="project" value="TreeGrafter"/>
</dbReference>
<dbReference type="PROSITE" id="PS51613">
    <property type="entry name" value="SAM_MT_RRMJ"/>
    <property type="match status" value="1"/>
</dbReference>
<organism evidence="4 5">
    <name type="scientific">Exocentrus adspersus</name>
    <dbReference type="NCBI Taxonomy" id="1586481"/>
    <lineage>
        <taxon>Eukaryota</taxon>
        <taxon>Metazoa</taxon>
        <taxon>Ecdysozoa</taxon>
        <taxon>Arthropoda</taxon>
        <taxon>Hexapoda</taxon>
        <taxon>Insecta</taxon>
        <taxon>Pterygota</taxon>
        <taxon>Neoptera</taxon>
        <taxon>Endopterygota</taxon>
        <taxon>Coleoptera</taxon>
        <taxon>Polyphaga</taxon>
        <taxon>Cucujiformia</taxon>
        <taxon>Chrysomeloidea</taxon>
        <taxon>Cerambycidae</taxon>
        <taxon>Lamiinae</taxon>
        <taxon>Acanthocinini</taxon>
        <taxon>Exocentrus</taxon>
    </lineage>
</organism>
<dbReference type="SUPFAM" id="SSF53335">
    <property type="entry name" value="S-adenosyl-L-methionine-dependent methyltransferases"/>
    <property type="match status" value="1"/>
</dbReference>
<keyword evidence="5" id="KW-1185">Reference proteome</keyword>
<comment type="catalytic activity">
    <reaction evidence="1">
        <text>a 5'-end (N(7)-methyl 5'-triphosphoguanosine)-ribonucleoside in mRNA + S-adenosyl-L-methionine = a 5'-end (N(7)-methyl 5'-triphosphoguanosine)-(2'-O-methyl-ribonucleoside) in mRNA + S-adenosyl-L-homocysteine + H(+)</text>
        <dbReference type="Rhea" id="RHEA:67020"/>
        <dbReference type="Rhea" id="RHEA-COMP:17167"/>
        <dbReference type="Rhea" id="RHEA-COMP:17168"/>
        <dbReference type="ChEBI" id="CHEBI:15378"/>
        <dbReference type="ChEBI" id="CHEBI:57856"/>
        <dbReference type="ChEBI" id="CHEBI:59789"/>
        <dbReference type="ChEBI" id="CHEBI:156461"/>
        <dbReference type="ChEBI" id="CHEBI:167609"/>
        <dbReference type="EC" id="2.1.1.57"/>
    </reaction>
</comment>
<dbReference type="SMART" id="SM00443">
    <property type="entry name" value="G_patch"/>
    <property type="match status" value="1"/>
</dbReference>
<dbReference type="Pfam" id="PF01585">
    <property type="entry name" value="G-patch"/>
    <property type="match status" value="1"/>
</dbReference>
<dbReference type="GO" id="GO:0006370">
    <property type="term" value="P:7-methylguanosine mRNA capping"/>
    <property type="evidence" value="ECO:0007669"/>
    <property type="project" value="UniProtKB-UniRule"/>
</dbReference>
<dbReference type="Pfam" id="PF01728">
    <property type="entry name" value="FtsJ"/>
    <property type="match status" value="1"/>
</dbReference>
<dbReference type="FunFam" id="3.40.50.12760:FF:000004">
    <property type="entry name" value="FtsJ-like methyltransferase"/>
    <property type="match status" value="1"/>
</dbReference>
<evidence type="ECO:0000313" key="4">
    <source>
        <dbReference type="EMBL" id="KAJ8919707.1"/>
    </source>
</evidence>
<evidence type="ECO:0000313" key="5">
    <source>
        <dbReference type="Proteomes" id="UP001159042"/>
    </source>
</evidence>
<evidence type="ECO:0000259" key="3">
    <source>
        <dbReference type="PROSITE" id="PS51613"/>
    </source>
</evidence>
<dbReference type="InterPro" id="IPR029063">
    <property type="entry name" value="SAM-dependent_MTases_sf"/>
</dbReference>
<dbReference type="InterPro" id="IPR000467">
    <property type="entry name" value="G_patch_dom"/>
</dbReference>
<sequence length="760" mass="86659">MFSRPLNENDDLYDVSVGPQLKNFNIYDAEPDTSIPNGNDIPFVDDKAMRIMQRMGYKTGSGLGKNEQGITEAIKVPLHLGQRGLGLTIKTLSGSEEKWDSSKEIIQVQEQISWLENKQSEDRDTITFTKMITWMKEGLPNYSIENEYNFCNKTVLDRVIEAKNIFDELDLVELCHARTKSNPFETIKSAFFMNRAALKMANIDAVTNFMFTNIDQNIHHSGSTGPYYFADVCAGPGGFSEYILWRKGWLFKGFGLTLRDENDFKLQESMCASPATFQALYGARGDGNVCCPDNIRDFKRKVVHESDGEGVHFMMSDGGFSVEGNENIQEILSKNIYVCQCLVALEVVRTHGHFVTKLFDVFTSFSVGLLYLMYSCFEKVAILKPNSSRPANSERYLICYSLKADPIVQNIKKYLWTIVERLWELRNDPEGDVLEIVPLEVIKADANFFSYISESNNKLGTRQVVGLQKLAAFCRDPSLVEFRQEELRKKCLKFWRIPDLGKVPQVQLTAEELSSLLLDKPEILQVQAREVNDLQTFKSTFSDVSDWYYCVMHSSIQSNNCCFYAGVGSTKAYRLQRRKWVRVKNLHLVKGTLLYGELVKEVNVFNKSVDVNSDAQSTRFSLQVVDALRLGDKSLSNLRFKERMEMLHLYCKSVNKESSPNCTRIRPKIMGDLSSLPSKPLLKKDKLTGVYTSSLPVIGYNTFSEMFNANSLLLLKTNDNQSFYSTFVLRVQIFIRSKEGQGEDDRCFRLEDVIAQLQAE</sequence>
<dbReference type="GO" id="GO:0016556">
    <property type="term" value="P:mRNA modification"/>
    <property type="evidence" value="ECO:0007669"/>
    <property type="project" value="UniProtKB-UniRule"/>
</dbReference>
<accession>A0AAV8W0G1</accession>
<comment type="function">
    <text evidence="1">S-adenosyl-L-methionine-dependent methyltransferase that mediates RNA cap1 2'-O-ribose methylation to the 5'-cap structure of RNAs. Methylates the ribose of the first nucleotide of a m(7)GpppG-capped mRNA to produce m(7)GpppNmp (cap1).</text>
</comment>
<dbReference type="PROSITE" id="PS50174">
    <property type="entry name" value="G_PATCH"/>
    <property type="match status" value="1"/>
</dbReference>
<keyword evidence="1" id="KW-0507">mRNA processing</keyword>